<dbReference type="InterPro" id="IPR050275">
    <property type="entry name" value="PGM_Phosphatase"/>
</dbReference>
<proteinExistence type="predicted"/>
<dbReference type="Gene3D" id="3.40.50.1240">
    <property type="entry name" value="Phosphoglycerate mutase-like"/>
    <property type="match status" value="1"/>
</dbReference>
<dbReference type="Pfam" id="PF00300">
    <property type="entry name" value="His_Phos_1"/>
    <property type="match status" value="1"/>
</dbReference>
<dbReference type="EMBL" id="CP042467">
    <property type="protein sequence ID" value="QED29865.1"/>
    <property type="molecule type" value="Genomic_DNA"/>
</dbReference>
<keyword evidence="2" id="KW-1185">Reference proteome</keyword>
<dbReference type="InterPro" id="IPR029033">
    <property type="entry name" value="His_PPase_superfam"/>
</dbReference>
<dbReference type="GO" id="GO:0016791">
    <property type="term" value="F:phosphatase activity"/>
    <property type="evidence" value="ECO:0007669"/>
    <property type="project" value="TreeGrafter"/>
</dbReference>
<dbReference type="SMART" id="SM00855">
    <property type="entry name" value="PGAM"/>
    <property type="match status" value="1"/>
</dbReference>
<name>A0A5B8XW98_9DELT</name>
<reference evidence="1 2" key="1">
    <citation type="submission" date="2019-08" db="EMBL/GenBank/DDBJ databases">
        <authorList>
            <person name="Liang Q."/>
        </authorList>
    </citation>
    <scope>NUCLEOTIDE SEQUENCE [LARGE SCALE GENOMIC DNA]</scope>
    <source>
        <strain evidence="1 2">V1718</strain>
    </source>
</reference>
<dbReference type="PROSITE" id="PS51257">
    <property type="entry name" value="PROKAR_LIPOPROTEIN"/>
    <property type="match status" value="1"/>
</dbReference>
<organism evidence="1 2">
    <name type="scientific">Microvenator marinus</name>
    <dbReference type="NCBI Taxonomy" id="2600177"/>
    <lineage>
        <taxon>Bacteria</taxon>
        <taxon>Deltaproteobacteria</taxon>
        <taxon>Bradymonadales</taxon>
        <taxon>Microvenatoraceae</taxon>
        <taxon>Microvenator</taxon>
    </lineage>
</organism>
<protein>
    <submittedName>
        <fullName evidence="1">Histidine phosphatase family protein</fullName>
    </submittedName>
</protein>
<dbReference type="GO" id="GO:0005737">
    <property type="term" value="C:cytoplasm"/>
    <property type="evidence" value="ECO:0007669"/>
    <property type="project" value="TreeGrafter"/>
</dbReference>
<dbReference type="CDD" id="cd07067">
    <property type="entry name" value="HP_PGM_like"/>
    <property type="match status" value="1"/>
</dbReference>
<dbReference type="AlphaFoldDB" id="A0A5B8XW98"/>
<accession>A0A5B8XW98</accession>
<dbReference type="KEGG" id="bbae:FRD01_22045"/>
<dbReference type="PANTHER" id="PTHR48100:SF1">
    <property type="entry name" value="HISTIDINE PHOSPHATASE FAMILY PROTEIN-RELATED"/>
    <property type="match status" value="1"/>
</dbReference>
<dbReference type="Proteomes" id="UP000321595">
    <property type="component" value="Chromosome"/>
</dbReference>
<evidence type="ECO:0000313" key="2">
    <source>
        <dbReference type="Proteomes" id="UP000321595"/>
    </source>
</evidence>
<dbReference type="PANTHER" id="PTHR48100">
    <property type="entry name" value="BROAD-SPECIFICITY PHOSPHATASE YOR283W-RELATED"/>
    <property type="match status" value="1"/>
</dbReference>
<dbReference type="RefSeq" id="WP_146963098.1">
    <property type="nucleotide sequence ID" value="NZ_CP042467.1"/>
</dbReference>
<dbReference type="SUPFAM" id="SSF53254">
    <property type="entry name" value="Phosphoglycerate mutase-like"/>
    <property type="match status" value="1"/>
</dbReference>
<dbReference type="InterPro" id="IPR013078">
    <property type="entry name" value="His_Pase_superF_clade-1"/>
</dbReference>
<evidence type="ECO:0000313" key="1">
    <source>
        <dbReference type="EMBL" id="QED29865.1"/>
    </source>
</evidence>
<gene>
    <name evidence="1" type="ORF">FRD01_22045</name>
</gene>
<dbReference type="OrthoDB" id="9781415at2"/>
<sequence>MKKLLFTLALGTLGCQSAPEEAPTRTCTAVVIRHAEAFTNVGQTDGLTDEQANALTPKGVQQAEDLSDELKSLGLEVLISSEIGRAQNTAKVLAEDLGLNDVIVDARFNMLSRGDDPNPEIGSWDWRVTHWKAGQDRTPPNGESMKDGVERVNGALQEYCKAHKRFGVVTHSDVIAGVRASNAGTSLMTAHESMMIEPADFVLLSL</sequence>